<gene>
    <name evidence="2" type="ORF">EZ437_09395</name>
</gene>
<organism evidence="2 3">
    <name type="scientific">Pedobacter psychroterrae</name>
    <dbReference type="NCBI Taxonomy" id="2530453"/>
    <lineage>
        <taxon>Bacteria</taxon>
        <taxon>Pseudomonadati</taxon>
        <taxon>Bacteroidota</taxon>
        <taxon>Sphingobacteriia</taxon>
        <taxon>Sphingobacteriales</taxon>
        <taxon>Sphingobacteriaceae</taxon>
        <taxon>Pedobacter</taxon>
    </lineage>
</organism>
<keyword evidence="1" id="KW-0732">Signal</keyword>
<dbReference type="OrthoDB" id="9813735at2"/>
<evidence type="ECO:0008006" key="4">
    <source>
        <dbReference type="Google" id="ProtNLM"/>
    </source>
</evidence>
<evidence type="ECO:0000256" key="1">
    <source>
        <dbReference type="SAM" id="SignalP"/>
    </source>
</evidence>
<feature type="chain" id="PRO_5020904701" description="Glycosyl hydrolase family 71" evidence="1">
    <location>
        <begin position="22"/>
        <end position="587"/>
    </location>
</feature>
<accession>A0A4V6N612</accession>
<sequence>MKSLVLALLLSAQGLVVYAQADTWVATDALGRKVLPEGKGIKKDRYVGIFYFIWQGAHGYDLNNGTNATGGVKDKTPADTISPYDISKMLAKNPLKPEYGPIHAFHHWGEPYFGYYLSDDEWVIRKHGQMLGDAGIDVLILDVTNASIYLPQVTKIVETFRSMRKQGIKVPNISFIVNSAPAQTVQRLYEYIYQKELFKDFWFYWKGKPLLLCPPEALTPEMKTFFSSRQSWAWSKDQKWFGDGKDKWTWLDHTPQSYGWHEDKNKPEQISVAVAEHPMSNIGRSFHDGKEPDLKQPEKGLYFAEQWKRALEVDPEFVFITGWNEWIAMRFDDGASAYFLGKKIPKGETYFVDLYNDEYSRDAEPVMGAFNDNYYYQMVANIRKFKGTLPGTVYHKTNKIRIDGNFADWANTEVVFADDPGDTFHRKHAGWGRIKEYTNNTGRNDIIESRITSDDANVYFYVKTKGELTSWTDKDWMQLYLSIGESNLPRWEGFQFLINGKPKSRIATDIQVYKGGKWSGLGTIGMNSKGNELELVVPKKLLGIKGKQFTIDFKWSDNSPALENVMNWLDNGDTAPNARFAYRYIKQ</sequence>
<name>A0A4V6N612_9SPHI</name>
<dbReference type="Gene3D" id="3.20.20.80">
    <property type="entry name" value="Glycosidases"/>
    <property type="match status" value="1"/>
</dbReference>
<reference evidence="2 3" key="1">
    <citation type="submission" date="2019-02" db="EMBL/GenBank/DDBJ databases">
        <title>Pedobacter sp. RP-1-14 sp. nov., isolated from Arctic soil.</title>
        <authorList>
            <person name="Dahal R.H."/>
        </authorList>
    </citation>
    <scope>NUCLEOTIDE SEQUENCE [LARGE SCALE GENOMIC DNA]</scope>
    <source>
        <strain evidence="2 3">RP-1-14</strain>
    </source>
</reference>
<dbReference type="AlphaFoldDB" id="A0A4V6N612"/>
<comment type="caution">
    <text evidence="2">The sequence shown here is derived from an EMBL/GenBank/DDBJ whole genome shotgun (WGS) entry which is preliminary data.</text>
</comment>
<proteinExistence type="predicted"/>
<feature type="signal peptide" evidence="1">
    <location>
        <begin position="1"/>
        <end position="21"/>
    </location>
</feature>
<dbReference type="EMBL" id="SJSL01000002">
    <property type="protein sequence ID" value="TCD00977.1"/>
    <property type="molecule type" value="Genomic_DNA"/>
</dbReference>
<evidence type="ECO:0000313" key="3">
    <source>
        <dbReference type="Proteomes" id="UP000293347"/>
    </source>
</evidence>
<evidence type="ECO:0000313" key="2">
    <source>
        <dbReference type="EMBL" id="TCD00977.1"/>
    </source>
</evidence>
<protein>
    <recommendedName>
        <fullName evidence="4">Glycosyl hydrolase family 71</fullName>
    </recommendedName>
</protein>
<dbReference type="Proteomes" id="UP000293347">
    <property type="component" value="Unassembled WGS sequence"/>
</dbReference>
<keyword evidence="3" id="KW-1185">Reference proteome</keyword>
<dbReference type="RefSeq" id="WP_131595624.1">
    <property type="nucleotide sequence ID" value="NZ_SJSL01000002.1"/>
</dbReference>